<dbReference type="OrthoDB" id="5621705at2"/>
<dbReference type="AlphaFoldDB" id="A0A557QHE0"/>
<dbReference type="RefSeq" id="WP_144310884.1">
    <property type="nucleotide sequence ID" value="NZ_VMNK01000017.1"/>
</dbReference>
<evidence type="ECO:0000256" key="1">
    <source>
        <dbReference type="SAM" id="Phobius"/>
    </source>
</evidence>
<organism evidence="2 3">
    <name type="scientific">Denitromonas halophila</name>
    <dbReference type="NCBI Taxonomy" id="1629404"/>
    <lineage>
        <taxon>Bacteria</taxon>
        <taxon>Pseudomonadati</taxon>
        <taxon>Pseudomonadota</taxon>
        <taxon>Betaproteobacteria</taxon>
        <taxon>Rhodocyclales</taxon>
        <taxon>Zoogloeaceae</taxon>
        <taxon>Denitromonas</taxon>
    </lineage>
</organism>
<keyword evidence="1" id="KW-0812">Transmembrane</keyword>
<evidence type="ECO:0000313" key="3">
    <source>
        <dbReference type="Proteomes" id="UP000319502"/>
    </source>
</evidence>
<name>A0A557QHE0_9RHOO</name>
<feature type="transmembrane region" description="Helical" evidence="1">
    <location>
        <begin position="66"/>
        <end position="87"/>
    </location>
</feature>
<comment type="caution">
    <text evidence="2">The sequence shown here is derived from an EMBL/GenBank/DDBJ whole genome shotgun (WGS) entry which is preliminary data.</text>
</comment>
<keyword evidence="1" id="KW-1133">Transmembrane helix</keyword>
<gene>
    <name evidence="2" type="ORF">FHP91_17960</name>
</gene>
<dbReference type="EMBL" id="VMNK01000017">
    <property type="protein sequence ID" value="TVO52314.1"/>
    <property type="molecule type" value="Genomic_DNA"/>
</dbReference>
<sequence length="257" mass="28546">MDRHADFLSQHFDLPRIREVPPQRPLDWLQRGWSDMRENLSASLAYGLFFALVGYLLLMFAAPRPYLFSTAISGFLLIGPLAAAGLYEISRRHEAGERTSLRASLTGLRQRADVLFHFGILLALMLIVWERVSAVVFALFYADNVPDLSNFFQSIFFSGDYTLLVLAYIAVGGILATVVFSATVIAIPMMMGRDTDMMTAMATSIRAVATNPLPMLVWAVLIVVLMLLGFATLMVGMAILLPLLGHASWHAYRDLVD</sequence>
<feature type="transmembrane region" description="Helical" evidence="1">
    <location>
        <begin position="161"/>
        <end position="187"/>
    </location>
</feature>
<feature type="transmembrane region" description="Helical" evidence="1">
    <location>
        <begin position="216"/>
        <end position="244"/>
    </location>
</feature>
<evidence type="ECO:0000313" key="2">
    <source>
        <dbReference type="EMBL" id="TVO52314.1"/>
    </source>
</evidence>
<keyword evidence="1" id="KW-0472">Membrane</keyword>
<feature type="transmembrane region" description="Helical" evidence="1">
    <location>
        <begin position="40"/>
        <end position="60"/>
    </location>
</feature>
<protein>
    <submittedName>
        <fullName evidence="2">DUF2189 domain-containing protein</fullName>
    </submittedName>
</protein>
<accession>A0A557QHE0</accession>
<dbReference type="Pfam" id="PF09955">
    <property type="entry name" value="DUF2189"/>
    <property type="match status" value="1"/>
</dbReference>
<feature type="transmembrane region" description="Helical" evidence="1">
    <location>
        <begin position="114"/>
        <end position="141"/>
    </location>
</feature>
<dbReference type="Proteomes" id="UP000319502">
    <property type="component" value="Unassembled WGS sequence"/>
</dbReference>
<keyword evidence="3" id="KW-1185">Reference proteome</keyword>
<reference evidence="2 3" key="1">
    <citation type="submission" date="2019-07" db="EMBL/GenBank/DDBJ databases">
        <title>The pathways for chlorine oxyanion respiration interact through the shared metabolite chlorate.</title>
        <authorList>
            <person name="Barnum T.P."/>
            <person name="Cheng Y."/>
            <person name="Hill K.A."/>
            <person name="Lucas L.N."/>
            <person name="Carlson H.K."/>
            <person name="Coates J.D."/>
        </authorList>
    </citation>
    <scope>NUCLEOTIDE SEQUENCE [LARGE SCALE GENOMIC DNA]</scope>
    <source>
        <strain evidence="2 3">SFB-3</strain>
    </source>
</reference>
<proteinExistence type="predicted"/>
<dbReference type="InterPro" id="IPR018692">
    <property type="entry name" value="DUF2189"/>
</dbReference>